<dbReference type="AlphaFoldDB" id="A0A1U7LQ47"/>
<keyword evidence="1" id="KW-0812">Transmembrane</keyword>
<protein>
    <submittedName>
        <fullName evidence="2">Uncharacterized protein</fullName>
    </submittedName>
</protein>
<feature type="transmembrane region" description="Helical" evidence="1">
    <location>
        <begin position="368"/>
        <end position="391"/>
    </location>
</feature>
<reference evidence="2 3" key="1">
    <citation type="submission" date="2016-04" db="EMBL/GenBank/DDBJ databases">
        <title>Evolutionary innovation and constraint leading to complex multicellularity in the Ascomycota.</title>
        <authorList>
            <person name="Cisse O."/>
            <person name="Nguyen A."/>
            <person name="Hewitt D.A."/>
            <person name="Jedd G."/>
            <person name="Stajich J.E."/>
        </authorList>
    </citation>
    <scope>NUCLEOTIDE SEQUENCE [LARGE SCALE GENOMIC DNA]</scope>
    <source>
        <strain evidence="2 3">DAH-3</strain>
    </source>
</reference>
<accession>A0A1U7LQ47</accession>
<keyword evidence="1" id="KW-0472">Membrane</keyword>
<keyword evidence="1" id="KW-1133">Transmembrane helix</keyword>
<evidence type="ECO:0000313" key="2">
    <source>
        <dbReference type="EMBL" id="OLL24785.1"/>
    </source>
</evidence>
<dbReference type="Proteomes" id="UP000186594">
    <property type="component" value="Unassembled WGS sequence"/>
</dbReference>
<comment type="caution">
    <text evidence="2">The sequence shown here is derived from an EMBL/GenBank/DDBJ whole genome shotgun (WGS) entry which is preliminary data.</text>
</comment>
<gene>
    <name evidence="2" type="ORF">NEOLI_003943</name>
</gene>
<evidence type="ECO:0000313" key="3">
    <source>
        <dbReference type="Proteomes" id="UP000186594"/>
    </source>
</evidence>
<proteinExistence type="predicted"/>
<dbReference type="EMBL" id="LXFE01000628">
    <property type="protein sequence ID" value="OLL24785.1"/>
    <property type="molecule type" value="Genomic_DNA"/>
</dbReference>
<sequence length="394" mass="44006">MSQISFSPPLGSNTLVFSKRLKFVAFTPLNDIQIDLYSNVNDQSNWSPNPFSSGSSGSIPDYSTPNVVWHKHTLDLNLPDDRGDFEFTARHKLANTHEIFWNGFFTNGRITRDWKGLLHAPILSYFTMIEGMSRAEVHARILARLLAGISDTEDLDPASLQVYKDIIHREELSALEDSVSVDEFKARFTLVGDILVIRGQNSIVGLFNTSDDEQAVLFTDNLLCKTGRSLYSRLLQSTIHLPRSFDKMITLPGSSFEVLTVVDDKPVLGHILKCLGFVDKVFLFSGIEERNMVGNELHLHISSTGRLGFQVNSKFNSDDYILKLDGTILHEKAINLINFTFFIDIVSPGTLTITEKPQPKPIVTTSPAYGFLIILLFAGIGIGLAVGKYTFDRD</sequence>
<evidence type="ECO:0000256" key="1">
    <source>
        <dbReference type="SAM" id="Phobius"/>
    </source>
</evidence>
<keyword evidence="3" id="KW-1185">Reference proteome</keyword>
<organism evidence="2 3">
    <name type="scientific">Neolecta irregularis (strain DAH-3)</name>
    <dbReference type="NCBI Taxonomy" id="1198029"/>
    <lineage>
        <taxon>Eukaryota</taxon>
        <taxon>Fungi</taxon>
        <taxon>Dikarya</taxon>
        <taxon>Ascomycota</taxon>
        <taxon>Taphrinomycotina</taxon>
        <taxon>Neolectales</taxon>
        <taxon>Neolectaceae</taxon>
        <taxon>Neolecta</taxon>
    </lineage>
</organism>
<name>A0A1U7LQ47_NEOID</name>